<dbReference type="Gene3D" id="3.30.930.10">
    <property type="entry name" value="Bira Bifunctional Protein, Domain 2"/>
    <property type="match status" value="1"/>
</dbReference>
<evidence type="ECO:0000256" key="2">
    <source>
        <dbReference type="ARBA" id="ARBA00022598"/>
    </source>
</evidence>
<evidence type="ECO:0000313" key="12">
    <source>
        <dbReference type="Proteomes" id="UP000006860"/>
    </source>
</evidence>
<gene>
    <name evidence="8" type="primary">lysS</name>
    <name evidence="11" type="ordered locus">Plabr_2133</name>
</gene>
<dbReference type="RefSeq" id="WP_013628461.1">
    <property type="nucleotide sequence ID" value="NC_015174.1"/>
</dbReference>
<dbReference type="HOGENOM" id="CLU_008255_6_0_0"/>
<evidence type="ECO:0000259" key="10">
    <source>
        <dbReference type="PROSITE" id="PS50862"/>
    </source>
</evidence>
<dbReference type="SUPFAM" id="SSF55681">
    <property type="entry name" value="Class II aaRS and biotin synthetases"/>
    <property type="match status" value="1"/>
</dbReference>
<accession>F0SK09</accession>
<dbReference type="InterPro" id="IPR045864">
    <property type="entry name" value="aa-tRNA-synth_II/BPL/LPL"/>
</dbReference>
<dbReference type="eggNOG" id="COG1190">
    <property type="taxonomic scope" value="Bacteria"/>
</dbReference>
<dbReference type="InterPro" id="IPR002313">
    <property type="entry name" value="Lys-tRNA-ligase_II"/>
</dbReference>
<dbReference type="KEGG" id="pbs:Plabr_2133"/>
<dbReference type="Gene3D" id="2.40.50.140">
    <property type="entry name" value="Nucleic acid-binding proteins"/>
    <property type="match status" value="1"/>
</dbReference>
<comment type="subcellular location">
    <subcellularLocation>
        <location evidence="8">Cytoplasm</location>
    </subcellularLocation>
</comment>
<evidence type="ECO:0000256" key="6">
    <source>
        <dbReference type="ARBA" id="ARBA00023146"/>
    </source>
</evidence>
<dbReference type="AlphaFoldDB" id="F0SK09"/>
<evidence type="ECO:0000256" key="1">
    <source>
        <dbReference type="ARBA" id="ARBA00008226"/>
    </source>
</evidence>
<dbReference type="NCBIfam" id="TIGR00499">
    <property type="entry name" value="lysS_bact"/>
    <property type="match status" value="1"/>
</dbReference>
<dbReference type="CDD" id="cd04322">
    <property type="entry name" value="LysRS_N"/>
    <property type="match status" value="1"/>
</dbReference>
<dbReference type="InterPro" id="IPR018149">
    <property type="entry name" value="Lys-tRNA-synth_II_C"/>
</dbReference>
<keyword evidence="12" id="KW-1185">Reference proteome</keyword>
<feature type="binding site" evidence="8">
    <location>
        <position position="410"/>
    </location>
    <ligand>
        <name>Mg(2+)</name>
        <dbReference type="ChEBI" id="CHEBI:18420"/>
        <label>1</label>
    </ligand>
</feature>
<comment type="catalytic activity">
    <reaction evidence="7 8 9">
        <text>tRNA(Lys) + L-lysine + ATP = L-lysyl-tRNA(Lys) + AMP + diphosphate</text>
        <dbReference type="Rhea" id="RHEA:20792"/>
        <dbReference type="Rhea" id="RHEA-COMP:9696"/>
        <dbReference type="Rhea" id="RHEA-COMP:9697"/>
        <dbReference type="ChEBI" id="CHEBI:30616"/>
        <dbReference type="ChEBI" id="CHEBI:32551"/>
        <dbReference type="ChEBI" id="CHEBI:33019"/>
        <dbReference type="ChEBI" id="CHEBI:78442"/>
        <dbReference type="ChEBI" id="CHEBI:78529"/>
        <dbReference type="ChEBI" id="CHEBI:456215"/>
        <dbReference type="EC" id="6.1.1.6"/>
    </reaction>
</comment>
<keyword evidence="4 8" id="KW-0547">Nucleotide-binding</keyword>
<dbReference type="GO" id="GO:0000287">
    <property type="term" value="F:magnesium ion binding"/>
    <property type="evidence" value="ECO:0007669"/>
    <property type="project" value="UniProtKB-UniRule"/>
</dbReference>
<organism evidence="11 12">
    <name type="scientific">Rubinisphaera brasiliensis (strain ATCC 49424 / DSM 5305 / JCM 21570 / IAM 15109 / NBRC 103401 / IFAM 1448)</name>
    <name type="common">Planctomyces brasiliensis</name>
    <dbReference type="NCBI Taxonomy" id="756272"/>
    <lineage>
        <taxon>Bacteria</taxon>
        <taxon>Pseudomonadati</taxon>
        <taxon>Planctomycetota</taxon>
        <taxon>Planctomycetia</taxon>
        <taxon>Planctomycetales</taxon>
        <taxon>Planctomycetaceae</taxon>
        <taxon>Rubinisphaera</taxon>
    </lineage>
</organism>
<evidence type="ECO:0000256" key="8">
    <source>
        <dbReference type="HAMAP-Rule" id="MF_00252"/>
    </source>
</evidence>
<dbReference type="GO" id="GO:0004824">
    <property type="term" value="F:lysine-tRNA ligase activity"/>
    <property type="evidence" value="ECO:0007669"/>
    <property type="project" value="UniProtKB-UniRule"/>
</dbReference>
<dbReference type="InterPro" id="IPR044136">
    <property type="entry name" value="Lys-tRNA-ligase_II_N"/>
</dbReference>
<dbReference type="PANTHER" id="PTHR42918:SF15">
    <property type="entry name" value="LYSINE--TRNA LIGASE, CHLOROPLASTIC_MITOCHONDRIAL"/>
    <property type="match status" value="1"/>
</dbReference>
<evidence type="ECO:0000256" key="4">
    <source>
        <dbReference type="ARBA" id="ARBA00022741"/>
    </source>
</evidence>
<dbReference type="PRINTS" id="PR00982">
    <property type="entry name" value="TRNASYNTHLYS"/>
</dbReference>
<dbReference type="NCBIfam" id="NF001756">
    <property type="entry name" value="PRK00484.1"/>
    <property type="match status" value="1"/>
</dbReference>
<dbReference type="SUPFAM" id="SSF50249">
    <property type="entry name" value="Nucleic acid-binding proteins"/>
    <property type="match status" value="1"/>
</dbReference>
<evidence type="ECO:0000256" key="5">
    <source>
        <dbReference type="ARBA" id="ARBA00022840"/>
    </source>
</evidence>
<dbReference type="Pfam" id="PF01336">
    <property type="entry name" value="tRNA_anti-codon"/>
    <property type="match status" value="1"/>
</dbReference>
<dbReference type="Pfam" id="PF00152">
    <property type="entry name" value="tRNA-synt_2"/>
    <property type="match status" value="1"/>
</dbReference>
<keyword evidence="2 8" id="KW-0436">Ligase</keyword>
<dbReference type="InterPro" id="IPR004364">
    <property type="entry name" value="Aa-tRNA-synt_II"/>
</dbReference>
<keyword evidence="6 8" id="KW-0030">Aminoacyl-tRNA synthetase</keyword>
<comment type="subunit">
    <text evidence="8">Homodimer.</text>
</comment>
<reference evidence="12" key="1">
    <citation type="submission" date="2011-02" db="EMBL/GenBank/DDBJ databases">
        <title>The complete genome of Planctomyces brasiliensis DSM 5305.</title>
        <authorList>
            <person name="Lucas S."/>
            <person name="Copeland A."/>
            <person name="Lapidus A."/>
            <person name="Bruce D."/>
            <person name="Goodwin L."/>
            <person name="Pitluck S."/>
            <person name="Kyrpides N."/>
            <person name="Mavromatis K."/>
            <person name="Pagani I."/>
            <person name="Ivanova N."/>
            <person name="Ovchinnikova G."/>
            <person name="Lu M."/>
            <person name="Detter J.C."/>
            <person name="Han C."/>
            <person name="Land M."/>
            <person name="Hauser L."/>
            <person name="Markowitz V."/>
            <person name="Cheng J.-F."/>
            <person name="Hugenholtz P."/>
            <person name="Woyke T."/>
            <person name="Wu D."/>
            <person name="Tindall B."/>
            <person name="Pomrenke H.G."/>
            <person name="Brambilla E."/>
            <person name="Klenk H.-P."/>
            <person name="Eisen J.A."/>
        </authorList>
    </citation>
    <scope>NUCLEOTIDE SEQUENCE [LARGE SCALE GENOMIC DNA]</scope>
    <source>
        <strain evidence="12">ATCC 49424 / DSM 5305 / JCM 21570 / NBRC 103401 / IFAM 1448</strain>
    </source>
</reference>
<dbReference type="EC" id="6.1.1.6" evidence="8"/>
<evidence type="ECO:0000313" key="11">
    <source>
        <dbReference type="EMBL" id="ADY59736.1"/>
    </source>
</evidence>
<comment type="similarity">
    <text evidence="1 8">Belongs to the class-II aminoacyl-tRNA synthetase family.</text>
</comment>
<evidence type="ECO:0000256" key="9">
    <source>
        <dbReference type="RuleBase" id="RU000336"/>
    </source>
</evidence>
<protein>
    <recommendedName>
        <fullName evidence="8">Lysine--tRNA ligase</fullName>
        <ecNumber evidence="8">6.1.1.6</ecNumber>
    </recommendedName>
    <alternativeName>
        <fullName evidence="8">Lysyl-tRNA synthetase</fullName>
        <shortName evidence="8">LysRS</shortName>
    </alternativeName>
</protein>
<dbReference type="GO" id="GO:0006430">
    <property type="term" value="P:lysyl-tRNA aminoacylation"/>
    <property type="evidence" value="ECO:0007669"/>
    <property type="project" value="UniProtKB-UniRule"/>
</dbReference>
<dbReference type="GO" id="GO:0000049">
    <property type="term" value="F:tRNA binding"/>
    <property type="evidence" value="ECO:0007669"/>
    <property type="project" value="TreeGrafter"/>
</dbReference>
<keyword evidence="8" id="KW-0648">Protein biosynthesis</keyword>
<keyword evidence="3 8" id="KW-0479">Metal-binding</keyword>
<dbReference type="HAMAP" id="MF_00252">
    <property type="entry name" value="Lys_tRNA_synth_class2"/>
    <property type="match status" value="1"/>
</dbReference>
<feature type="binding site" evidence="8">
    <location>
        <position position="410"/>
    </location>
    <ligand>
        <name>Mg(2+)</name>
        <dbReference type="ChEBI" id="CHEBI:18420"/>
        <label>2</label>
    </ligand>
</feature>
<dbReference type="EMBL" id="CP002546">
    <property type="protein sequence ID" value="ADY59736.1"/>
    <property type="molecule type" value="Genomic_DNA"/>
</dbReference>
<proteinExistence type="inferred from homology"/>
<dbReference type="CDD" id="cd00775">
    <property type="entry name" value="LysRS_core"/>
    <property type="match status" value="1"/>
</dbReference>
<dbReference type="PANTHER" id="PTHR42918">
    <property type="entry name" value="LYSYL-TRNA SYNTHETASE"/>
    <property type="match status" value="1"/>
</dbReference>
<dbReference type="PROSITE" id="PS50862">
    <property type="entry name" value="AA_TRNA_LIGASE_II"/>
    <property type="match status" value="1"/>
</dbReference>
<keyword evidence="8" id="KW-0963">Cytoplasm</keyword>
<feature type="domain" description="Aminoacyl-transfer RNA synthetases class-II family profile" evidence="10">
    <location>
        <begin position="176"/>
        <end position="490"/>
    </location>
</feature>
<keyword evidence="8 9" id="KW-0460">Magnesium</keyword>
<dbReference type="GO" id="GO:0005829">
    <property type="term" value="C:cytosol"/>
    <property type="evidence" value="ECO:0007669"/>
    <property type="project" value="TreeGrafter"/>
</dbReference>
<evidence type="ECO:0000256" key="7">
    <source>
        <dbReference type="ARBA" id="ARBA00048573"/>
    </source>
</evidence>
<name>F0SK09_RUBBR</name>
<sequence>MSAALPKPDRFETARLEKVEKIREMGLDPYGQRFDGHKPVAEVRPLCPEESGEDGPTVRIAARIMTRRKAGKLRFFDVKDATGRIQLLFSRGDLSETQWELMGNLDLGDLIGIDGVLRRTQSGEVSIFVQELTVLCKSLAQPPEKFHGAKDIEMLLRQRSIDLIYNDGVLDRMLQRSKIIDSVRQTLRGQNYVEAETPVLHAVAGGAAARPFITHHNALDIELYLRIALELHLKRLLVGGVEKVYELGRVFRNEGIDATHNPEFTMIEIYQAYGNYETMMDLTEAIVTEAVQSIHDSLIVPWGEGEDADTIDFTAPWPRKKYADLFRDAAGCDMSDTDAVIALADSKGLETKGKHRDVVVNELFELLVEDNLTGPVFVIDYPASICPLTKRKQDDPNIAERFELYVKGMELANAYTELNDPKLQEELFLTQLDGLSEEDSMAKMDTDFVKALKVGMPPAGGLGIGIDRLVMLLTNSRSIRDVIYFPLLKPEGAPAATNDK</sequence>
<evidence type="ECO:0000256" key="3">
    <source>
        <dbReference type="ARBA" id="ARBA00022723"/>
    </source>
</evidence>
<comment type="cofactor">
    <cofactor evidence="8 9">
        <name>Mg(2+)</name>
        <dbReference type="ChEBI" id="CHEBI:18420"/>
    </cofactor>
    <text evidence="8 9">Binds 3 Mg(2+) ions per subunit.</text>
</comment>
<dbReference type="InterPro" id="IPR012340">
    <property type="entry name" value="NA-bd_OB-fold"/>
</dbReference>
<dbReference type="InterPro" id="IPR006195">
    <property type="entry name" value="aa-tRNA-synth_II"/>
</dbReference>
<feature type="binding site" evidence="8">
    <location>
        <position position="403"/>
    </location>
    <ligand>
        <name>Mg(2+)</name>
        <dbReference type="ChEBI" id="CHEBI:18420"/>
        <label>1</label>
    </ligand>
</feature>
<dbReference type="STRING" id="756272.Plabr_2133"/>
<keyword evidence="5 8" id="KW-0067">ATP-binding</keyword>
<dbReference type="GO" id="GO:0005524">
    <property type="term" value="F:ATP binding"/>
    <property type="evidence" value="ECO:0007669"/>
    <property type="project" value="UniProtKB-UniRule"/>
</dbReference>
<dbReference type="OrthoDB" id="9802326at2"/>
<dbReference type="Proteomes" id="UP000006860">
    <property type="component" value="Chromosome"/>
</dbReference>
<dbReference type="InterPro" id="IPR004365">
    <property type="entry name" value="NA-bd_OB_tRNA"/>
</dbReference>